<protein>
    <submittedName>
        <fullName evidence="2">Uncharacterized protein si:ch211-8c17.3</fullName>
    </submittedName>
</protein>
<keyword evidence="1" id="KW-1185">Reference proteome</keyword>
<name>A0AC58J4H1_DANRE</name>
<dbReference type="RefSeq" id="XP_073801386.1">
    <property type="nucleotide sequence ID" value="XM_073945285.1"/>
</dbReference>
<accession>A0AC58J4H1</accession>
<organism evidence="1 2">
    <name type="scientific">Danio rerio</name>
    <name type="common">Zebrafish</name>
    <name type="synonym">Brachydanio rerio</name>
    <dbReference type="NCBI Taxonomy" id="7955"/>
    <lineage>
        <taxon>Eukaryota</taxon>
        <taxon>Metazoa</taxon>
        <taxon>Chordata</taxon>
        <taxon>Craniata</taxon>
        <taxon>Vertebrata</taxon>
        <taxon>Euteleostomi</taxon>
        <taxon>Actinopterygii</taxon>
        <taxon>Neopterygii</taxon>
        <taxon>Teleostei</taxon>
        <taxon>Ostariophysi</taxon>
        <taxon>Cypriniformes</taxon>
        <taxon>Danionidae</taxon>
        <taxon>Danioninae</taxon>
        <taxon>Danio</taxon>
    </lineage>
</organism>
<reference evidence="2" key="1">
    <citation type="submission" date="2025-08" db="UniProtKB">
        <authorList>
            <consortium name="RefSeq"/>
        </authorList>
    </citation>
    <scope>IDENTIFICATION</scope>
    <source>
        <strain evidence="2">Tuebingen</strain>
        <tissue evidence="2">Fibroblasts and whole tissue</tissue>
    </source>
</reference>
<dbReference type="Proteomes" id="UP000000437">
    <property type="component" value="Chromosome 3"/>
</dbReference>
<evidence type="ECO:0000313" key="1">
    <source>
        <dbReference type="Proteomes" id="UP000000437"/>
    </source>
</evidence>
<sequence>MELSQLPLVLLLISNIHSEHTEDYPKASVRITPDLHVFRGESVSIRCDINAEGVSSWLYGWYKEGLDGAFSGLQEYTIRSVTESDAGKYSCNGTESKGSRRSQMSDAVALTVSDRPQTALSVSPQNWLTEGDSVTLICEVDGSSTGWTFNWYMLMLSDNRYHHKPLSDSSRGAGGKYTVSSVALKHTGVYLCEIERGKPTYKTYSNTLPLWVTASVSPPVSLVISPSRAQHFEDDSLSLSCEDKSNSTGWRVRRYTDSRQMSDCSSQTRSTCTVSLTTSDTGVYWCQSESGENNNPVNITVQSGVILESPVHPVTEGDTLTLHCLYKSTTPAKLRADFYKDGSLVQNQTSEMIITAVSKSHEGFYYCKHTEGESPKSWISVRVSGSASQISVFNILSSGLAVCPYLLVTVVLIVKCCRMRGNTTESSPSRSLEALTQSVSSSVCHYSVSMKLSQLPLVLLLISNIHSEHVEDYPKASVRITPDLHVFRGESVTLRCDINAEGVSSWLYSWYKEGSEGAFSGLQEYIFNVTESYAGKYSCSGTESKGSRRSQMSDAVALTVSDRAQTALSVSPQNWLTEGDSVTLTCEVNGSSTGWTFNWYMLMLSDNSYHHKLLSDSSRGAGGKYTVSSVALKQTGVYLCEIERGKPAYTTFSNTLPLWVTASVSPPVSLVISPSRAQHFTSDSLSLSCEDKSNSAGWRVRRYTESWWMSNCSSQTGSTCTVSLTTSDTGVYWCQSESGEKYNPVNITVQSGVILESPVHPVTEGDPLTLHCLYKSTTRAKLRADFYKDGSLVQNQTSEMIITAVSKSHEGFYYCKHPEGESQKSWISVRASRSDGVDPVIIGVIAGLAVIVLIFIFLVLLCCYRNKKGVRSPSPSRVSQTSQQKQNEAGHQTLLSETAHTDTTHEDICKTDSESGAELTYAEVELKSTKKMKGNTDKGNNTENSGCVYSKLKLKTHQISMELSQLPLVLLLISNIHSENTEENPKASVRITPDLHVFRGESVTLKCDINAEGVSSWQYTWYKEGSDDAFSDLQEYTIRPVTQSDAGKYSCSGTESKGSRRSQMSDAVALTVSDRPQTALSVSPQNWLTEGDSVTLTCEVNGSSTGWTFSWYMLTQSGQDNTPLSDSSRGAGGKYTVSSVTPKHTGVYLCEAERGKPAYKTDMSNKQPLWVTGVSPPVSLVISPSRAQHFTSDSLSLSCEDKSNSTGWRVRRYTDSGRIEDCSSQTGSTCTISFIYTFHTGVYWCQSESGKKYNPVNITVHSGVILESPVHPVTEGETLTLHCLYKYKTPEKLRTDFYKDGSLIQSQTSEMIITAVSKSHEGFYHCKHPEGESPKSWISVRASRSDGVSSVINGVTAGLSVIVLVFIFLVLLCCYRHKKGVRSPSPSSVNQTSQQKKSEAGHQTLLSGTPLKDISSTDTESGAELTYAEVELKSTKKMKENTDKGNNTENSGCVYSKLKLETHQSAGSSDGTYAQEGQ</sequence>
<evidence type="ECO:0000313" key="2">
    <source>
        <dbReference type="RefSeq" id="XP_073801386.1"/>
    </source>
</evidence>
<gene>
    <name evidence="2" type="primary">si:ch211-8c17.3</name>
</gene>
<proteinExistence type="predicted"/>